<name>A0A9X2WZR7_9GAMM</name>
<comment type="caution">
    <text evidence="2">The sequence shown here is derived from an EMBL/GenBank/DDBJ whole genome shotgun (WGS) entry which is preliminary data.</text>
</comment>
<dbReference type="AlphaFoldDB" id="A0A9X2WZR7"/>
<protein>
    <recommendedName>
        <fullName evidence="4">DUF3187 family protein</fullName>
    </recommendedName>
</protein>
<dbReference type="EMBL" id="JAMTCC010000078">
    <property type="protein sequence ID" value="MCT7948042.1"/>
    <property type="molecule type" value="Genomic_DNA"/>
</dbReference>
<evidence type="ECO:0008006" key="4">
    <source>
        <dbReference type="Google" id="ProtNLM"/>
    </source>
</evidence>
<feature type="signal peptide" evidence="1">
    <location>
        <begin position="1"/>
        <end position="21"/>
    </location>
</feature>
<dbReference type="Proteomes" id="UP001155604">
    <property type="component" value="Unassembled WGS sequence"/>
</dbReference>
<feature type="chain" id="PRO_5040862596" description="DUF3187 family protein" evidence="1">
    <location>
        <begin position="22"/>
        <end position="272"/>
    </location>
</feature>
<gene>
    <name evidence="2" type="ORF">NE536_22100</name>
</gene>
<keyword evidence="1" id="KW-0732">Signal</keyword>
<organism evidence="2 3">
    <name type="scientific">Shewanella septentrionalis</name>
    <dbReference type="NCBI Taxonomy" id="2952223"/>
    <lineage>
        <taxon>Bacteria</taxon>
        <taxon>Pseudomonadati</taxon>
        <taxon>Pseudomonadota</taxon>
        <taxon>Gammaproteobacteria</taxon>
        <taxon>Alteromonadales</taxon>
        <taxon>Shewanellaceae</taxon>
        <taxon>Shewanella</taxon>
    </lineage>
</organism>
<sequence>MKKFSAAIISTTLCIPFAVVAEEQTQWHYSLGGHDFAVQDSHTLGVNVSLLIDHKTQNNISFAALIDAYVDVDVDKLDPDHIPLWFKSDYSIGSELYRLSSEYSFDWQFDLQGKRNTVSSVEKQIKVFPGIAANFEGQQLQAQLKVGAGYYSLEIDDDVPRTRGYDRGDFGNDGFAYSFMGRLGVDLTDKLHMQVAVQTWQDSEQWLENQYRLELIYQTDFLGFGDQLVLYTEHTQYNLDNYAKMDVNSTGYLPILPWDNDTLVRLSLIIPW</sequence>
<evidence type="ECO:0000313" key="3">
    <source>
        <dbReference type="Proteomes" id="UP001155604"/>
    </source>
</evidence>
<accession>A0A9X2WZR7</accession>
<dbReference type="RefSeq" id="WP_261274035.1">
    <property type="nucleotide sequence ID" value="NZ_JAMTCC010000078.1"/>
</dbReference>
<reference evidence="2" key="1">
    <citation type="journal article" date="2023" name="Int. J. Syst. Evol. Microbiol.">
        <title>&lt;i&gt;Shewanella septentrionalis&lt;/i&gt; sp. nov. and &lt;i&gt;Shewanella holmiensis&lt;/i&gt; sp. nov., isolated from Baltic Sea water and sediments.</title>
        <authorList>
            <person name="Martin-Rodriguez A.J."/>
            <person name="Thorell K."/>
            <person name="Joffre E."/>
            <person name="Jensie-Markopoulos S."/>
            <person name="Moore E.R.B."/>
            <person name="Sjoling A."/>
        </authorList>
    </citation>
    <scope>NUCLEOTIDE SEQUENCE</scope>
    <source>
        <strain evidence="2">SP1W3</strain>
    </source>
</reference>
<evidence type="ECO:0000313" key="2">
    <source>
        <dbReference type="EMBL" id="MCT7948042.1"/>
    </source>
</evidence>
<evidence type="ECO:0000256" key="1">
    <source>
        <dbReference type="SAM" id="SignalP"/>
    </source>
</evidence>
<keyword evidence="3" id="KW-1185">Reference proteome</keyword>
<proteinExistence type="predicted"/>